<reference evidence="1" key="1">
    <citation type="journal article" date="2014" name="Int. J. Syst. Evol. Microbiol.">
        <title>Complete genome sequence of Corynebacterium casei LMG S-19264T (=DSM 44701T), isolated from a smear-ripened cheese.</title>
        <authorList>
            <consortium name="US DOE Joint Genome Institute (JGI-PGF)"/>
            <person name="Walter F."/>
            <person name="Albersmeier A."/>
            <person name="Kalinowski J."/>
            <person name="Ruckert C."/>
        </authorList>
    </citation>
    <scope>NUCLEOTIDE SEQUENCE</scope>
    <source>
        <strain evidence="1">CGMCC 1.7086</strain>
    </source>
</reference>
<reference evidence="1" key="2">
    <citation type="submission" date="2020-09" db="EMBL/GenBank/DDBJ databases">
        <authorList>
            <person name="Sun Q."/>
            <person name="Zhou Y."/>
        </authorList>
    </citation>
    <scope>NUCLEOTIDE SEQUENCE</scope>
    <source>
        <strain evidence="1">CGMCC 1.7086</strain>
    </source>
</reference>
<evidence type="ECO:0000313" key="2">
    <source>
        <dbReference type="Proteomes" id="UP000606935"/>
    </source>
</evidence>
<dbReference type="PANTHER" id="PTHR36922">
    <property type="entry name" value="BLL2446 PROTEIN"/>
    <property type="match status" value="1"/>
</dbReference>
<dbReference type="Pfam" id="PF09351">
    <property type="entry name" value="DUF1993"/>
    <property type="match status" value="1"/>
</dbReference>
<keyword evidence="2" id="KW-1185">Reference proteome</keyword>
<dbReference type="InterPro" id="IPR034660">
    <property type="entry name" value="DinB/YfiT-like"/>
</dbReference>
<dbReference type="Proteomes" id="UP000606935">
    <property type="component" value="Unassembled WGS sequence"/>
</dbReference>
<dbReference type="InterPro" id="IPR018531">
    <property type="entry name" value="DUF1993"/>
</dbReference>
<dbReference type="AlphaFoldDB" id="A0A917Z2J8"/>
<gene>
    <name evidence="1" type="ORF">GCM10010982_26420</name>
</gene>
<sequence>MSLSMYGASVPVLRQGLQNLQTILTKAVEFADNKKVASDVMAASRLAIDMVPLSRQVQIACDTAKGCGARLAGVENPSVADEEKTLQELQHRVEKTLGFLSQLSPEQFVGSEDKAIQLNFPGITLNFKGQDYLQQFVLPNFYFHISTAYGILRHIGVDIGKKDYLGAIGGV</sequence>
<dbReference type="SUPFAM" id="SSF109854">
    <property type="entry name" value="DinB/YfiT-like putative metalloenzymes"/>
    <property type="match status" value="1"/>
</dbReference>
<organism evidence="1 2">
    <name type="scientific">Bowmanella pacifica</name>
    <dbReference type="NCBI Taxonomy" id="502051"/>
    <lineage>
        <taxon>Bacteria</taxon>
        <taxon>Pseudomonadati</taxon>
        <taxon>Pseudomonadota</taxon>
        <taxon>Gammaproteobacteria</taxon>
        <taxon>Alteromonadales</taxon>
        <taxon>Alteromonadaceae</taxon>
        <taxon>Bowmanella</taxon>
    </lineage>
</organism>
<dbReference type="EMBL" id="BMLS01000004">
    <property type="protein sequence ID" value="GGO71192.1"/>
    <property type="molecule type" value="Genomic_DNA"/>
</dbReference>
<protein>
    <recommendedName>
        <fullName evidence="3">DUF1993 domain-containing protein</fullName>
    </recommendedName>
</protein>
<accession>A0A917Z2J8</accession>
<dbReference type="RefSeq" id="WP_188695964.1">
    <property type="nucleotide sequence ID" value="NZ_BMLS01000004.1"/>
</dbReference>
<proteinExistence type="predicted"/>
<comment type="caution">
    <text evidence="1">The sequence shown here is derived from an EMBL/GenBank/DDBJ whole genome shotgun (WGS) entry which is preliminary data.</text>
</comment>
<dbReference type="PANTHER" id="PTHR36922:SF1">
    <property type="entry name" value="DUF1993 DOMAIN-CONTAINING PROTEIN"/>
    <property type="match status" value="1"/>
</dbReference>
<evidence type="ECO:0008006" key="3">
    <source>
        <dbReference type="Google" id="ProtNLM"/>
    </source>
</evidence>
<dbReference type="Gene3D" id="1.20.120.450">
    <property type="entry name" value="dinb family like domain"/>
    <property type="match status" value="1"/>
</dbReference>
<name>A0A917Z2J8_9ALTE</name>
<evidence type="ECO:0000313" key="1">
    <source>
        <dbReference type="EMBL" id="GGO71192.1"/>
    </source>
</evidence>